<comment type="caution">
    <text evidence="1">The sequence shown here is derived from an EMBL/GenBank/DDBJ whole genome shotgun (WGS) entry which is preliminary data.</text>
</comment>
<dbReference type="AlphaFoldDB" id="A0A3D9T179"/>
<sequence length="91" mass="9612">MQEPHLTEQALLTTHDGLSAALVLLGDYDHREAQITAAGIASLTVRTQMIVARLTTLAGELARRRRQMIRDAATGNGPAVADLVAAHTAVG</sequence>
<organism evidence="1 2">
    <name type="scientific">Thermomonospora umbrina</name>
    <dbReference type="NCBI Taxonomy" id="111806"/>
    <lineage>
        <taxon>Bacteria</taxon>
        <taxon>Bacillati</taxon>
        <taxon>Actinomycetota</taxon>
        <taxon>Actinomycetes</taxon>
        <taxon>Streptosporangiales</taxon>
        <taxon>Thermomonosporaceae</taxon>
        <taxon>Thermomonospora</taxon>
    </lineage>
</organism>
<evidence type="ECO:0000313" key="2">
    <source>
        <dbReference type="Proteomes" id="UP000256661"/>
    </source>
</evidence>
<name>A0A3D9T179_9ACTN</name>
<evidence type="ECO:0000313" key="1">
    <source>
        <dbReference type="EMBL" id="REF00571.1"/>
    </source>
</evidence>
<proteinExistence type="predicted"/>
<dbReference type="RefSeq" id="WP_116025710.1">
    <property type="nucleotide sequence ID" value="NZ_QTTT01000001.1"/>
</dbReference>
<dbReference type="Proteomes" id="UP000256661">
    <property type="component" value="Unassembled WGS sequence"/>
</dbReference>
<dbReference type="EMBL" id="QTTT01000001">
    <property type="protein sequence ID" value="REF00571.1"/>
    <property type="molecule type" value="Genomic_DNA"/>
</dbReference>
<accession>A0A3D9T179</accession>
<gene>
    <name evidence="1" type="ORF">DFJ69_6121</name>
</gene>
<reference evidence="1 2" key="1">
    <citation type="submission" date="2018-08" db="EMBL/GenBank/DDBJ databases">
        <title>Sequencing the genomes of 1000 actinobacteria strains.</title>
        <authorList>
            <person name="Klenk H.-P."/>
        </authorList>
    </citation>
    <scope>NUCLEOTIDE SEQUENCE [LARGE SCALE GENOMIC DNA]</scope>
    <source>
        <strain evidence="1 2">DSM 43927</strain>
    </source>
</reference>
<protein>
    <submittedName>
        <fullName evidence="1">Uncharacterized protein</fullName>
    </submittedName>
</protein>
<keyword evidence="2" id="KW-1185">Reference proteome</keyword>